<dbReference type="PANTHER" id="PTHR22893:SF91">
    <property type="entry name" value="NADPH DEHYDROGENASE 2-RELATED"/>
    <property type="match status" value="1"/>
</dbReference>
<dbReference type="EMBL" id="KI894030">
    <property type="protein sequence ID" value="OBR85815.1"/>
    <property type="molecule type" value="Genomic_DNA"/>
</dbReference>
<comment type="similarity">
    <text evidence="2">Belongs to the NADH:flavin oxidoreductase/NADH oxidase family.</text>
</comment>
<evidence type="ECO:0000256" key="3">
    <source>
        <dbReference type="ARBA" id="ARBA00023002"/>
    </source>
</evidence>
<evidence type="ECO:0000256" key="1">
    <source>
        <dbReference type="ARBA" id="ARBA00001917"/>
    </source>
</evidence>
<dbReference type="AlphaFoldDB" id="A0A1A6A6X7"/>
<evidence type="ECO:0000259" key="4">
    <source>
        <dbReference type="Pfam" id="PF00724"/>
    </source>
</evidence>
<feature type="domain" description="NADH:flavin oxidoreductase/NADH oxidase N-terminal" evidence="4">
    <location>
        <begin position="7"/>
        <end position="340"/>
    </location>
</feature>
<organism evidence="5">
    <name type="scientific">Kwoniella dejecticola CBS 10117</name>
    <dbReference type="NCBI Taxonomy" id="1296121"/>
    <lineage>
        <taxon>Eukaryota</taxon>
        <taxon>Fungi</taxon>
        <taxon>Dikarya</taxon>
        <taxon>Basidiomycota</taxon>
        <taxon>Agaricomycotina</taxon>
        <taxon>Tremellomycetes</taxon>
        <taxon>Tremellales</taxon>
        <taxon>Cryptococcaceae</taxon>
        <taxon>Kwoniella</taxon>
    </lineage>
</organism>
<evidence type="ECO:0000313" key="7">
    <source>
        <dbReference type="Proteomes" id="UP000078595"/>
    </source>
</evidence>
<dbReference type="KEGG" id="kdj:28967227"/>
<dbReference type="VEuPathDB" id="FungiDB:I303_03528"/>
<dbReference type="OrthoDB" id="276546at2759"/>
<dbReference type="Proteomes" id="UP000078595">
    <property type="component" value="Chromosome 4"/>
</dbReference>
<evidence type="ECO:0000313" key="6">
    <source>
        <dbReference type="EMBL" id="WWC60929.1"/>
    </source>
</evidence>
<accession>A0A1A6A6X7</accession>
<comment type="cofactor">
    <cofactor evidence="1">
        <name>FMN</name>
        <dbReference type="ChEBI" id="CHEBI:58210"/>
    </cofactor>
</comment>
<evidence type="ECO:0000313" key="5">
    <source>
        <dbReference type="EMBL" id="OBR85815.1"/>
    </source>
</evidence>
<dbReference type="GO" id="GO:0010181">
    <property type="term" value="F:FMN binding"/>
    <property type="evidence" value="ECO:0007669"/>
    <property type="project" value="InterPro"/>
</dbReference>
<keyword evidence="7" id="KW-1185">Reference proteome</keyword>
<reference evidence="6" key="2">
    <citation type="submission" date="2013-07" db="EMBL/GenBank/DDBJ databases">
        <authorList>
            <consortium name="The Broad Institute Genome Sequencing Platform"/>
            <person name="Cuomo C."/>
            <person name="Litvintseva A."/>
            <person name="Chen Y."/>
            <person name="Heitman J."/>
            <person name="Sun S."/>
            <person name="Springer D."/>
            <person name="Dromer F."/>
            <person name="Young S.K."/>
            <person name="Zeng Q."/>
            <person name="Gargeya S."/>
            <person name="Fitzgerald M."/>
            <person name="Abouelleil A."/>
            <person name="Alvarado L."/>
            <person name="Berlin A.M."/>
            <person name="Chapman S.B."/>
            <person name="Dewar J."/>
            <person name="Goldberg J."/>
            <person name="Griggs A."/>
            <person name="Gujja S."/>
            <person name="Hansen M."/>
            <person name="Howarth C."/>
            <person name="Imamovic A."/>
            <person name="Larimer J."/>
            <person name="McCowan C."/>
            <person name="Murphy C."/>
            <person name="Pearson M."/>
            <person name="Priest M."/>
            <person name="Roberts A."/>
            <person name="Saif S."/>
            <person name="Shea T."/>
            <person name="Sykes S."/>
            <person name="Wortman J."/>
            <person name="Nusbaum C."/>
            <person name="Birren B."/>
        </authorList>
    </citation>
    <scope>NUCLEOTIDE SEQUENCE</scope>
    <source>
        <strain evidence="6">CBS 10117</strain>
    </source>
</reference>
<gene>
    <name evidence="5" type="ORF">I303_03528</name>
    <name evidence="6" type="ORF">I303_103505</name>
</gene>
<protein>
    <recommendedName>
        <fullName evidence="4">NADH:flavin oxidoreductase/NADH oxidase N-terminal domain-containing protein</fullName>
    </recommendedName>
</protein>
<dbReference type="CDD" id="cd02933">
    <property type="entry name" value="OYE_like_FMN"/>
    <property type="match status" value="1"/>
</dbReference>
<dbReference type="STRING" id="1296121.A0A1A6A6X7"/>
<dbReference type="RefSeq" id="XP_018263657.1">
    <property type="nucleotide sequence ID" value="XM_018406849.1"/>
</dbReference>
<dbReference type="GeneID" id="28967227"/>
<dbReference type="EMBL" id="CP144533">
    <property type="protein sequence ID" value="WWC60929.1"/>
    <property type="molecule type" value="Genomic_DNA"/>
</dbReference>
<dbReference type="SUPFAM" id="SSF51395">
    <property type="entry name" value="FMN-linked oxidoreductases"/>
    <property type="match status" value="1"/>
</dbReference>
<keyword evidence="3" id="KW-0560">Oxidoreductase</keyword>
<dbReference type="GO" id="GO:0005829">
    <property type="term" value="C:cytosol"/>
    <property type="evidence" value="ECO:0007669"/>
    <property type="project" value="UniProtKB-ARBA"/>
</dbReference>
<dbReference type="FunFam" id="3.20.20.70:FF:000059">
    <property type="entry name" value="N-ethylmaleimide reductase, FMN-linked"/>
    <property type="match status" value="1"/>
</dbReference>
<proteinExistence type="inferred from homology"/>
<reference evidence="6" key="3">
    <citation type="submission" date="2024-02" db="EMBL/GenBank/DDBJ databases">
        <title>Comparative genomics of Cryptococcus and Kwoniella reveals pathogenesis evolution and contrasting modes of karyotype evolution via chromosome fusion or intercentromeric recombination.</title>
        <authorList>
            <person name="Coelho M.A."/>
            <person name="David-Palma M."/>
            <person name="Shea T."/>
            <person name="Bowers K."/>
            <person name="McGinley-Smith S."/>
            <person name="Mohammad A.W."/>
            <person name="Gnirke A."/>
            <person name="Yurkov A.M."/>
            <person name="Nowrousian M."/>
            <person name="Sun S."/>
            <person name="Cuomo C.A."/>
            <person name="Heitman J."/>
        </authorList>
    </citation>
    <scope>NUCLEOTIDE SEQUENCE</scope>
    <source>
        <strain evidence="6">CBS 10117</strain>
    </source>
</reference>
<evidence type="ECO:0000256" key="2">
    <source>
        <dbReference type="ARBA" id="ARBA00005979"/>
    </source>
</evidence>
<name>A0A1A6A6X7_9TREE</name>
<dbReference type="Pfam" id="PF00724">
    <property type="entry name" value="Oxidored_FMN"/>
    <property type="match status" value="1"/>
</dbReference>
<dbReference type="Gene3D" id="3.20.20.70">
    <property type="entry name" value="Aldolase class I"/>
    <property type="match status" value="1"/>
</dbReference>
<dbReference type="GO" id="GO:0016628">
    <property type="term" value="F:oxidoreductase activity, acting on the CH-CH group of donors, NAD or NADP as acceptor"/>
    <property type="evidence" value="ECO:0007669"/>
    <property type="project" value="UniProtKB-ARBA"/>
</dbReference>
<dbReference type="InterPro" id="IPR001155">
    <property type="entry name" value="OxRdtase_FMN_N"/>
</dbReference>
<sequence>MTIQNSKLFAPIKVGSVDLKHRVVMAPLTRFRAEKGTAVPGEYAAEYYSQRATDGGLIITEATFISEDARGYDNVPGIYSKEQIAGWKKITDGVHAKGGKIFVQLWHLGRVAKISQKIYAASDIPDPTDQGEKPKLHVLTESEIDKTVGDYVHAAKSAMEAGFDGVEIHGANGYLIDQFLQSVSNQRTDQYGGSLENRFRFPLRVLNEVSQAIGAGKVGIRMSPFGTFQGMREEVPLDTFIPWTKAIVENQPNLAYIHAVESRVSGSTDKPIEERVGADNLDEIRRITTEAGVKFMVAGGFGSEGGFPKEHADRYDDLIAFGRHFISNPDLPSRLKNDYPLHKYNRDTFYSPGPKGYIDQKEYDAISQDHAEEAETH</sequence>
<dbReference type="PANTHER" id="PTHR22893">
    <property type="entry name" value="NADH OXIDOREDUCTASE-RELATED"/>
    <property type="match status" value="1"/>
</dbReference>
<reference evidence="5" key="1">
    <citation type="submission" date="2013-07" db="EMBL/GenBank/DDBJ databases">
        <title>The Genome Sequence of Cryptococcus dejecticola CBS10117.</title>
        <authorList>
            <consortium name="The Broad Institute Genome Sequencing Platform"/>
            <person name="Cuomo C."/>
            <person name="Litvintseva A."/>
            <person name="Chen Y."/>
            <person name="Heitman J."/>
            <person name="Sun S."/>
            <person name="Springer D."/>
            <person name="Dromer F."/>
            <person name="Young S.K."/>
            <person name="Zeng Q."/>
            <person name="Gargeya S."/>
            <person name="Fitzgerald M."/>
            <person name="Abouelleil A."/>
            <person name="Alvarado L."/>
            <person name="Berlin A.M."/>
            <person name="Chapman S.B."/>
            <person name="Dewar J."/>
            <person name="Goldberg J."/>
            <person name="Griggs A."/>
            <person name="Gujja S."/>
            <person name="Hansen M."/>
            <person name="Howarth C."/>
            <person name="Imamovic A."/>
            <person name="Larimer J."/>
            <person name="McCowan C."/>
            <person name="Murphy C."/>
            <person name="Pearson M."/>
            <person name="Priest M."/>
            <person name="Roberts A."/>
            <person name="Saif S."/>
            <person name="Shea T."/>
            <person name="Sykes S."/>
            <person name="Wortman J."/>
            <person name="Nusbaum C."/>
            <person name="Birren B."/>
        </authorList>
    </citation>
    <scope>NUCLEOTIDE SEQUENCE [LARGE SCALE GENOMIC DNA]</scope>
    <source>
        <strain evidence="5">CBS 10117</strain>
    </source>
</reference>
<dbReference type="InterPro" id="IPR045247">
    <property type="entry name" value="Oye-like"/>
</dbReference>
<dbReference type="InterPro" id="IPR013785">
    <property type="entry name" value="Aldolase_TIM"/>
</dbReference>